<gene>
    <name evidence="1" type="ORF">MKY91_16335</name>
</gene>
<protein>
    <submittedName>
        <fullName evidence="1">Uncharacterized protein</fullName>
    </submittedName>
</protein>
<keyword evidence="2" id="KW-1185">Reference proteome</keyword>
<organism evidence="1 2">
    <name type="scientific">Alkalicoccobacillus gibsonii</name>
    <dbReference type="NCBI Taxonomy" id="79881"/>
    <lineage>
        <taxon>Bacteria</taxon>
        <taxon>Bacillati</taxon>
        <taxon>Bacillota</taxon>
        <taxon>Bacilli</taxon>
        <taxon>Bacillales</taxon>
        <taxon>Bacillaceae</taxon>
        <taxon>Alkalicoccobacillus</taxon>
    </lineage>
</organism>
<comment type="caution">
    <text evidence="1">The sequence shown here is derived from an EMBL/GenBank/DDBJ whole genome shotgun (WGS) entry which is preliminary data.</text>
</comment>
<dbReference type="Proteomes" id="UP001418796">
    <property type="component" value="Unassembled WGS sequence"/>
</dbReference>
<dbReference type="RefSeq" id="WP_343131354.1">
    <property type="nucleotide sequence ID" value="NZ_JBCITK010000001.1"/>
</dbReference>
<name>A0ABU9VLF8_9BACI</name>
<sequence>MTITSLSNQYQHSAHLFCYDSWRIPSSFYSFEDNCLFTGEMQETFRVGSNHSASLFVQCEQKSHSLLVIAHVRKEFYQSPQFIQSLSDAFSALDRVSSQPLNVCGIIIYDPTHHIIVKTFNYLGSTDVREFMVYPLFPLKTIPVKSPPPDLTLSFERVIGNTRQPYLFDDLQVTAESALNMASHFYRSILGL</sequence>
<reference evidence="1 2" key="1">
    <citation type="submission" date="2024-03" db="EMBL/GenBank/DDBJ databases">
        <title>Bacilli Hybrid Assemblies.</title>
        <authorList>
            <person name="Kovac J."/>
        </authorList>
    </citation>
    <scope>NUCLEOTIDE SEQUENCE [LARGE SCALE GENOMIC DNA]</scope>
    <source>
        <strain evidence="1 2">FSL R7-0666</strain>
    </source>
</reference>
<dbReference type="EMBL" id="JBCITK010000001">
    <property type="protein sequence ID" value="MEN0644722.1"/>
    <property type="molecule type" value="Genomic_DNA"/>
</dbReference>
<accession>A0ABU9VLF8</accession>
<evidence type="ECO:0000313" key="1">
    <source>
        <dbReference type="EMBL" id="MEN0644722.1"/>
    </source>
</evidence>
<proteinExistence type="predicted"/>
<evidence type="ECO:0000313" key="2">
    <source>
        <dbReference type="Proteomes" id="UP001418796"/>
    </source>
</evidence>